<protein>
    <recommendedName>
        <fullName evidence="3">Hyaluronidase</fullName>
        <ecNumber evidence="3">3.2.1.35</ecNumber>
    </recommendedName>
</protein>
<dbReference type="SUPFAM" id="SSF51445">
    <property type="entry name" value="(Trans)glycosidases"/>
    <property type="match status" value="1"/>
</dbReference>
<dbReference type="WBParaSite" id="Minc3s00346g10694">
    <property type="protein sequence ID" value="Minc3s00346g10694"/>
    <property type="gene ID" value="Minc3s00346g10694"/>
</dbReference>
<dbReference type="InterPro" id="IPR013785">
    <property type="entry name" value="Aldolase_TIM"/>
</dbReference>
<dbReference type="GO" id="GO:0004415">
    <property type="term" value="F:hyalurononglucosaminidase activity"/>
    <property type="evidence" value="ECO:0007669"/>
    <property type="project" value="UniProtKB-UniRule"/>
</dbReference>
<keyword evidence="5" id="KW-1185">Reference proteome</keyword>
<comment type="catalytic activity">
    <reaction evidence="3">
        <text>Random hydrolysis of (1-&gt;4)-linkages between N-acetyl-beta-D-glucosamine and D-glucuronate residues in hyaluronate.</text>
        <dbReference type="EC" id="3.2.1.35"/>
    </reaction>
</comment>
<keyword evidence="3" id="KW-0378">Hydrolase</keyword>
<dbReference type="Gene3D" id="3.20.20.70">
    <property type="entry name" value="Aldolase class I"/>
    <property type="match status" value="1"/>
</dbReference>
<keyword evidence="3" id="KW-0326">Glycosidase</keyword>
<feature type="region of interest" description="Disordered" evidence="4">
    <location>
        <begin position="1"/>
        <end position="40"/>
    </location>
</feature>
<proteinExistence type="inferred from homology"/>
<dbReference type="PANTHER" id="PTHR11769:SF35">
    <property type="entry name" value="HYALURONIDASE"/>
    <property type="match status" value="1"/>
</dbReference>
<dbReference type="GO" id="GO:0030214">
    <property type="term" value="P:hyaluronan catabolic process"/>
    <property type="evidence" value="ECO:0007669"/>
    <property type="project" value="TreeGrafter"/>
</dbReference>
<organism evidence="5 6">
    <name type="scientific">Meloidogyne incognita</name>
    <name type="common">Southern root-knot nematode worm</name>
    <name type="synonym">Oxyuris incognita</name>
    <dbReference type="NCBI Taxonomy" id="6306"/>
    <lineage>
        <taxon>Eukaryota</taxon>
        <taxon>Metazoa</taxon>
        <taxon>Ecdysozoa</taxon>
        <taxon>Nematoda</taxon>
        <taxon>Chromadorea</taxon>
        <taxon>Rhabditida</taxon>
        <taxon>Tylenchina</taxon>
        <taxon>Tylenchomorpha</taxon>
        <taxon>Tylenchoidea</taxon>
        <taxon>Meloidogynidae</taxon>
        <taxon>Meloidogyninae</taxon>
        <taxon>Meloidogyne</taxon>
        <taxon>Meloidogyne incognita group</taxon>
    </lineage>
</organism>
<dbReference type="AlphaFoldDB" id="A0A914LCZ0"/>
<evidence type="ECO:0000256" key="2">
    <source>
        <dbReference type="ARBA" id="ARBA00023157"/>
    </source>
</evidence>
<dbReference type="Pfam" id="PF01630">
    <property type="entry name" value="Glyco_hydro_56"/>
    <property type="match status" value="1"/>
</dbReference>
<dbReference type="Proteomes" id="UP000887563">
    <property type="component" value="Unplaced"/>
</dbReference>
<dbReference type="InterPro" id="IPR017853">
    <property type="entry name" value="GH"/>
</dbReference>
<evidence type="ECO:0000313" key="6">
    <source>
        <dbReference type="WBParaSite" id="Minc3s00346g10694"/>
    </source>
</evidence>
<reference evidence="6" key="1">
    <citation type="submission" date="2022-11" db="UniProtKB">
        <authorList>
            <consortium name="WormBaseParasite"/>
        </authorList>
    </citation>
    <scope>IDENTIFICATION</scope>
</reference>
<sequence>MKVSNMSCRNNIKQGWPKSGEGAGNRTVGRKNRNSNPTYDSESNLNIYQIYWAVPSQQCLNKTRKPIEPQKFGIKTNKNQKFHGTEIVIFYEHQLGLYPYLEFNDFDESTNDDNLELNKTLIVKYINGGLPQNINLNDHLEKAKNDILKAIPDPDFSGPAIIDYEKWRPEWSLNWAARRIYQLESTKDVLERFPGISEKSATEIGRELFNKRARKFTVETIRLGRKLRPKALWGFYDTPLCNYDAGERWPVGCLELFRKHNDKLWWLYAEVSALYSSIYLYPGDRKRKKILCERHMHAKVAEAEWTWSLRRKDRPVILFTKMELDPYSPSQNLFYSKEELFCSYEWTAQLGVDGLIIWSSSKQIGERCHSISVYLNNVFGPFVQKLIENTKELRDKNPHYKIPVGDEKVSYNEVSDAVDLTTRYTQ</sequence>
<accession>A0A914LCZ0</accession>
<evidence type="ECO:0000256" key="1">
    <source>
        <dbReference type="ARBA" id="ARBA00008871"/>
    </source>
</evidence>
<evidence type="ECO:0000313" key="5">
    <source>
        <dbReference type="Proteomes" id="UP000887563"/>
    </source>
</evidence>
<dbReference type="GO" id="GO:0005975">
    <property type="term" value="P:carbohydrate metabolic process"/>
    <property type="evidence" value="ECO:0007669"/>
    <property type="project" value="InterPro"/>
</dbReference>
<dbReference type="EC" id="3.2.1.35" evidence="3"/>
<name>A0A914LCZ0_MELIC</name>
<evidence type="ECO:0000256" key="4">
    <source>
        <dbReference type="SAM" id="MobiDB-lite"/>
    </source>
</evidence>
<keyword evidence="2" id="KW-1015">Disulfide bond</keyword>
<comment type="similarity">
    <text evidence="1 3">Belongs to the glycosyl hydrolase 56 family.</text>
</comment>
<feature type="compositionally biased region" description="Polar residues" evidence="4">
    <location>
        <begin position="1"/>
        <end position="13"/>
    </location>
</feature>
<dbReference type="InterPro" id="IPR018155">
    <property type="entry name" value="Hyaluronidase"/>
</dbReference>
<dbReference type="PANTHER" id="PTHR11769">
    <property type="entry name" value="HYALURONIDASE"/>
    <property type="match status" value="1"/>
</dbReference>
<evidence type="ECO:0000256" key="3">
    <source>
        <dbReference type="RuleBase" id="RU610713"/>
    </source>
</evidence>